<evidence type="ECO:0000313" key="11">
    <source>
        <dbReference type="EMBL" id="MBC6610445.1"/>
    </source>
</evidence>
<protein>
    <recommendedName>
        <fullName evidence="2">NADH:ubiquinone reductase (non-electrogenic)</fullName>
        <ecNumber evidence="2">1.6.5.9</ecNumber>
    </recommendedName>
</protein>
<evidence type="ECO:0000256" key="6">
    <source>
        <dbReference type="ARBA" id="ARBA00023002"/>
    </source>
</evidence>
<name>A0ABR7MH78_9BACT</name>
<keyword evidence="12" id="KW-1185">Reference proteome</keyword>
<organism evidence="11 12">
    <name type="scientific">Hymenobacter citatus</name>
    <dbReference type="NCBI Taxonomy" id="2763506"/>
    <lineage>
        <taxon>Bacteria</taxon>
        <taxon>Pseudomonadati</taxon>
        <taxon>Bacteroidota</taxon>
        <taxon>Cytophagia</taxon>
        <taxon>Cytophagales</taxon>
        <taxon>Hymenobacteraceae</taxon>
        <taxon>Hymenobacter</taxon>
    </lineage>
</organism>
<evidence type="ECO:0000256" key="4">
    <source>
        <dbReference type="ARBA" id="ARBA00022827"/>
    </source>
</evidence>
<dbReference type="PANTHER" id="PTHR43706:SF47">
    <property type="entry name" value="EXTERNAL NADH-UBIQUINONE OXIDOREDUCTASE 1, MITOCHONDRIAL-RELATED"/>
    <property type="match status" value="1"/>
</dbReference>
<keyword evidence="4" id="KW-0274">FAD</keyword>
<feature type="domain" description="External alternative NADH-ubiquinone oxidoreductase-like C-terminal" evidence="10">
    <location>
        <begin position="356"/>
        <end position="415"/>
    </location>
</feature>
<evidence type="ECO:0000256" key="5">
    <source>
        <dbReference type="ARBA" id="ARBA00022946"/>
    </source>
</evidence>
<evidence type="ECO:0000256" key="7">
    <source>
        <dbReference type="ARBA" id="ARBA00023027"/>
    </source>
</evidence>
<evidence type="ECO:0000256" key="3">
    <source>
        <dbReference type="ARBA" id="ARBA00022630"/>
    </source>
</evidence>
<keyword evidence="7" id="KW-0520">NAD</keyword>
<gene>
    <name evidence="11" type="ORF">H8B15_05905</name>
</gene>
<evidence type="ECO:0000259" key="10">
    <source>
        <dbReference type="Pfam" id="PF22366"/>
    </source>
</evidence>
<feature type="domain" description="FAD/NAD(P)-binding" evidence="9">
    <location>
        <begin position="14"/>
        <end position="332"/>
    </location>
</feature>
<evidence type="ECO:0000256" key="2">
    <source>
        <dbReference type="ARBA" id="ARBA00012637"/>
    </source>
</evidence>
<reference evidence="11 12" key="1">
    <citation type="submission" date="2020-08" db="EMBL/GenBank/DDBJ databases">
        <title>Hymenobacter sp.</title>
        <authorList>
            <person name="Kim M.K."/>
        </authorList>
    </citation>
    <scope>NUCLEOTIDE SEQUENCE [LARGE SCALE GENOMIC DNA]</scope>
    <source>
        <strain evidence="11 12">BT507</strain>
    </source>
</reference>
<dbReference type="RefSeq" id="WP_187318747.1">
    <property type="nucleotide sequence ID" value="NZ_JACSCY010000003.1"/>
</dbReference>
<dbReference type="InterPro" id="IPR036188">
    <property type="entry name" value="FAD/NAD-bd_sf"/>
</dbReference>
<evidence type="ECO:0000256" key="8">
    <source>
        <dbReference type="ARBA" id="ARBA00047599"/>
    </source>
</evidence>
<dbReference type="Pfam" id="PF22366">
    <property type="entry name" value="NDH2_C"/>
    <property type="match status" value="1"/>
</dbReference>
<keyword evidence="6" id="KW-0560">Oxidoreductase</keyword>
<sequence length="451" mass="50087">MEDLAKLTDLGKPRVVIVGGGFAGLELAKQLRDVPVQVVLIDKQNYHNFQPLLYQVATAGLDASDIVSPFRKILGRQKNFYFRMAEVQSVDAEAHMLQTSIGLINYDYLVIATGSTTNYFGDEQMEANAIAIKSIEDAIELRNTVLANFEKALQMGDAEQMNSLLDFVIVGGGPTGVEVAGALSELRKHVFPCDYKELDFKQMDIHLIQSGPVLLKGMSAEASQKSLEYLEEYGVKVVLNSRVKSYDGYTVTLSTGETLITRTLIWAAGVTGAPIPGLRPEALLKGNRYKVDQYSRVEGYTNVFALGDIASMQTPEFPEGHPMVAQPALQQGRQLGHNIPRLLNGHPLEPFRYDDKGAMATVGRNRAVADLKLPGGKDYRTQGLLAWLMWTFIHVISLVSFRNRFAVLLNWTWSYFSYDKGDRSIIGKAKDPLRVKIKPPVEQMVTEPLKD</sequence>
<dbReference type="Proteomes" id="UP000622017">
    <property type="component" value="Unassembled WGS sequence"/>
</dbReference>
<keyword evidence="3" id="KW-0285">Flavoprotein</keyword>
<accession>A0ABR7MH78</accession>
<dbReference type="EMBL" id="JACSCY010000003">
    <property type="protein sequence ID" value="MBC6610445.1"/>
    <property type="molecule type" value="Genomic_DNA"/>
</dbReference>
<evidence type="ECO:0000256" key="1">
    <source>
        <dbReference type="ARBA" id="ARBA00005272"/>
    </source>
</evidence>
<dbReference type="PRINTS" id="PR00411">
    <property type="entry name" value="PNDRDTASEI"/>
</dbReference>
<evidence type="ECO:0000259" key="9">
    <source>
        <dbReference type="Pfam" id="PF07992"/>
    </source>
</evidence>
<proteinExistence type="inferred from homology"/>
<dbReference type="PANTHER" id="PTHR43706">
    <property type="entry name" value="NADH DEHYDROGENASE"/>
    <property type="match status" value="1"/>
</dbReference>
<dbReference type="Pfam" id="PF07992">
    <property type="entry name" value="Pyr_redox_2"/>
    <property type="match status" value="1"/>
</dbReference>
<dbReference type="InterPro" id="IPR023753">
    <property type="entry name" value="FAD/NAD-binding_dom"/>
</dbReference>
<keyword evidence="5" id="KW-0809">Transit peptide</keyword>
<comment type="similarity">
    <text evidence="1">Belongs to the NADH dehydrogenase family.</text>
</comment>
<comment type="catalytic activity">
    <reaction evidence="8">
        <text>a quinone + NADH + H(+) = a quinol + NAD(+)</text>
        <dbReference type="Rhea" id="RHEA:46160"/>
        <dbReference type="ChEBI" id="CHEBI:15378"/>
        <dbReference type="ChEBI" id="CHEBI:24646"/>
        <dbReference type="ChEBI" id="CHEBI:57540"/>
        <dbReference type="ChEBI" id="CHEBI:57945"/>
        <dbReference type="ChEBI" id="CHEBI:132124"/>
        <dbReference type="EC" id="1.6.5.9"/>
    </reaction>
</comment>
<evidence type="ECO:0000313" key="12">
    <source>
        <dbReference type="Proteomes" id="UP000622017"/>
    </source>
</evidence>
<dbReference type="SUPFAM" id="SSF51905">
    <property type="entry name" value="FAD/NAD(P)-binding domain"/>
    <property type="match status" value="2"/>
</dbReference>
<dbReference type="Gene3D" id="3.50.50.100">
    <property type="match status" value="1"/>
</dbReference>
<dbReference type="InterPro" id="IPR054585">
    <property type="entry name" value="NDH2-like_C"/>
</dbReference>
<dbReference type="EC" id="1.6.5.9" evidence="2"/>
<dbReference type="InterPro" id="IPR045024">
    <property type="entry name" value="NDH-2"/>
</dbReference>
<dbReference type="PRINTS" id="PR00368">
    <property type="entry name" value="FADPNR"/>
</dbReference>
<comment type="caution">
    <text evidence="11">The sequence shown here is derived from an EMBL/GenBank/DDBJ whole genome shotgun (WGS) entry which is preliminary data.</text>
</comment>